<reference evidence="1 2" key="1">
    <citation type="submission" date="2021-06" db="EMBL/GenBank/DDBJ databases">
        <title>Caerostris extrusa draft genome.</title>
        <authorList>
            <person name="Kono N."/>
            <person name="Arakawa K."/>
        </authorList>
    </citation>
    <scope>NUCLEOTIDE SEQUENCE [LARGE SCALE GENOMIC DNA]</scope>
</reference>
<gene>
    <name evidence="1" type="ORF">CEXT_329481</name>
</gene>
<comment type="caution">
    <text evidence="1">The sequence shown here is derived from an EMBL/GenBank/DDBJ whole genome shotgun (WGS) entry which is preliminary data.</text>
</comment>
<organism evidence="1 2">
    <name type="scientific">Caerostris extrusa</name>
    <name type="common">Bark spider</name>
    <name type="synonym">Caerostris bankana</name>
    <dbReference type="NCBI Taxonomy" id="172846"/>
    <lineage>
        <taxon>Eukaryota</taxon>
        <taxon>Metazoa</taxon>
        <taxon>Ecdysozoa</taxon>
        <taxon>Arthropoda</taxon>
        <taxon>Chelicerata</taxon>
        <taxon>Arachnida</taxon>
        <taxon>Araneae</taxon>
        <taxon>Araneomorphae</taxon>
        <taxon>Entelegynae</taxon>
        <taxon>Araneoidea</taxon>
        <taxon>Araneidae</taxon>
        <taxon>Caerostris</taxon>
    </lineage>
</organism>
<protein>
    <submittedName>
        <fullName evidence="1">Uncharacterized protein</fullName>
    </submittedName>
</protein>
<keyword evidence="2" id="KW-1185">Reference proteome</keyword>
<dbReference type="AlphaFoldDB" id="A0AAV4SVD5"/>
<evidence type="ECO:0000313" key="2">
    <source>
        <dbReference type="Proteomes" id="UP001054945"/>
    </source>
</evidence>
<dbReference type="EMBL" id="BPLR01010049">
    <property type="protein sequence ID" value="GIY36455.1"/>
    <property type="molecule type" value="Genomic_DNA"/>
</dbReference>
<proteinExistence type="predicted"/>
<sequence>METSEDELWGKMERDSTIDYLQGSVPGENTNGGNLTSAEEQARVKCEGLRHSTEQLEKHKKIFLQVEETHQAIVRTLPKDEEYNAIFSKKYKNYRHPLRHAKYRKKVENPMCINCNELEHTAAWKGCSKYPHVKNTTNDNSARTKTTFTSNKVNEKFSFANIVTRNNNNAIQNSVNPKTSSNILL</sequence>
<evidence type="ECO:0000313" key="1">
    <source>
        <dbReference type="EMBL" id="GIY36455.1"/>
    </source>
</evidence>
<dbReference type="Proteomes" id="UP001054945">
    <property type="component" value="Unassembled WGS sequence"/>
</dbReference>
<accession>A0AAV4SVD5</accession>
<name>A0AAV4SVD5_CAEEX</name>